<proteinExistence type="predicted"/>
<organism evidence="1 2">
    <name type="scientific">Taxus chinensis</name>
    <name type="common">Chinese yew</name>
    <name type="synonym">Taxus wallichiana var. chinensis</name>
    <dbReference type="NCBI Taxonomy" id="29808"/>
    <lineage>
        <taxon>Eukaryota</taxon>
        <taxon>Viridiplantae</taxon>
        <taxon>Streptophyta</taxon>
        <taxon>Embryophyta</taxon>
        <taxon>Tracheophyta</taxon>
        <taxon>Spermatophyta</taxon>
        <taxon>Pinopsida</taxon>
        <taxon>Pinidae</taxon>
        <taxon>Conifers II</taxon>
        <taxon>Cupressales</taxon>
        <taxon>Taxaceae</taxon>
        <taxon>Taxus</taxon>
    </lineage>
</organism>
<evidence type="ECO:0000313" key="2">
    <source>
        <dbReference type="Proteomes" id="UP000824469"/>
    </source>
</evidence>
<feature type="non-terminal residue" evidence="1">
    <location>
        <position position="150"/>
    </location>
</feature>
<gene>
    <name evidence="1" type="ORF">KI387_026666</name>
</gene>
<protein>
    <submittedName>
        <fullName evidence="1">Uncharacterized protein</fullName>
    </submittedName>
</protein>
<sequence>MFDSRASCNVMPLEFMNELNIKVIAAYGKCTIMDSREVPILGCVKGFLVQLAAYLGKNSKLNVVIVDFPAKWGMLLSRKWDVSVGGNVQMEMYFSTIQIEGILVKLPSEKKMLYLIKDPNNASYEVLHGDIDLDNSKSYVAFKEYEIDQC</sequence>
<reference evidence="1 2" key="1">
    <citation type="journal article" date="2021" name="Nat. Plants">
        <title>The Taxus genome provides insights into paclitaxel biosynthesis.</title>
        <authorList>
            <person name="Xiong X."/>
            <person name="Gou J."/>
            <person name="Liao Q."/>
            <person name="Li Y."/>
            <person name="Zhou Q."/>
            <person name="Bi G."/>
            <person name="Li C."/>
            <person name="Du R."/>
            <person name="Wang X."/>
            <person name="Sun T."/>
            <person name="Guo L."/>
            <person name="Liang H."/>
            <person name="Lu P."/>
            <person name="Wu Y."/>
            <person name="Zhang Z."/>
            <person name="Ro D.K."/>
            <person name="Shang Y."/>
            <person name="Huang S."/>
            <person name="Yan J."/>
        </authorList>
    </citation>
    <scope>NUCLEOTIDE SEQUENCE [LARGE SCALE GENOMIC DNA]</scope>
    <source>
        <strain evidence="1">Ta-2019</strain>
    </source>
</reference>
<keyword evidence="2" id="KW-1185">Reference proteome</keyword>
<name>A0AA38L160_TAXCH</name>
<comment type="caution">
    <text evidence="1">The sequence shown here is derived from an EMBL/GenBank/DDBJ whole genome shotgun (WGS) entry which is preliminary data.</text>
</comment>
<dbReference type="AlphaFoldDB" id="A0AA38L160"/>
<accession>A0AA38L160</accession>
<dbReference type="Proteomes" id="UP000824469">
    <property type="component" value="Unassembled WGS sequence"/>
</dbReference>
<evidence type="ECO:0000313" key="1">
    <source>
        <dbReference type="EMBL" id="KAH9311631.1"/>
    </source>
</evidence>
<dbReference type="EMBL" id="JAHRHJ020000006">
    <property type="protein sequence ID" value="KAH9311631.1"/>
    <property type="molecule type" value="Genomic_DNA"/>
</dbReference>